<name>A0A076F196_RHOOP</name>
<dbReference type="EMBL" id="CP008951">
    <property type="protein sequence ID" value="AII11388.1"/>
    <property type="molecule type" value="Genomic_DNA"/>
</dbReference>
<proteinExistence type="predicted"/>
<evidence type="ECO:0000313" key="2">
    <source>
        <dbReference type="EMBL" id="AII11388.1"/>
    </source>
</evidence>
<feature type="compositionally biased region" description="Polar residues" evidence="1">
    <location>
        <begin position="77"/>
        <end position="86"/>
    </location>
</feature>
<sequence length="86" mass="9390">MSGAHHPRATQPLECVEVCGELVGVLVREIDLLSPMPNTVLVDADDQFRQPQPTRHENYCRGGRSTSTHTTGAVRCTTPNPTYDAS</sequence>
<feature type="region of interest" description="Disordered" evidence="1">
    <location>
        <begin position="44"/>
        <end position="86"/>
    </location>
</feature>
<gene>
    <name evidence="2" type="ORF">EP51_46170</name>
</gene>
<evidence type="ECO:0000256" key="1">
    <source>
        <dbReference type="SAM" id="MobiDB-lite"/>
    </source>
</evidence>
<feature type="compositionally biased region" description="Low complexity" evidence="1">
    <location>
        <begin position="61"/>
        <end position="72"/>
    </location>
</feature>
<reference evidence="2 3" key="1">
    <citation type="submission" date="2014-07" db="EMBL/GenBank/DDBJ databases">
        <title>Genome Sequence of Rhodococcus opacus Strain R7, a Biodegrader of Mono- and Polycyclic Aromatic Hydrocarbons.</title>
        <authorList>
            <person name="Di Gennaro P."/>
            <person name="Zampolli J."/>
            <person name="Presti I."/>
            <person name="Cappelletti M."/>
            <person name="D'Ursi P."/>
            <person name="Orro A."/>
            <person name="Mezzelani A."/>
            <person name="Milanesi L."/>
        </authorList>
    </citation>
    <scope>NUCLEOTIDE SEQUENCE [LARGE SCALE GENOMIC DNA]</scope>
    <source>
        <strain evidence="2 3">R7</strain>
        <plasmid evidence="2">pPDG4</plasmid>
    </source>
</reference>
<dbReference type="AlphaFoldDB" id="A0A076F196"/>
<accession>A0A076F196</accession>
<keyword evidence="2" id="KW-0614">Plasmid</keyword>
<dbReference type="Proteomes" id="UP000028488">
    <property type="component" value="Plasmid pPDG4"/>
</dbReference>
<protein>
    <submittedName>
        <fullName evidence="2">Uncharacterized protein</fullName>
    </submittedName>
</protein>
<evidence type="ECO:0000313" key="3">
    <source>
        <dbReference type="Proteomes" id="UP000028488"/>
    </source>
</evidence>
<geneLocation type="plasmid" evidence="2 3">
    <name>pPDG4</name>
</geneLocation>
<organism evidence="2 3">
    <name type="scientific">Rhodococcus opacus</name>
    <name type="common">Nocardia opaca</name>
    <dbReference type="NCBI Taxonomy" id="37919"/>
    <lineage>
        <taxon>Bacteria</taxon>
        <taxon>Bacillati</taxon>
        <taxon>Actinomycetota</taxon>
        <taxon>Actinomycetes</taxon>
        <taxon>Mycobacteriales</taxon>
        <taxon>Nocardiaceae</taxon>
        <taxon>Rhodococcus</taxon>
    </lineage>
</organism>